<dbReference type="PROSITE" id="PS00455">
    <property type="entry name" value="AMP_BINDING"/>
    <property type="match status" value="1"/>
</dbReference>
<dbReference type="InterPro" id="IPR020845">
    <property type="entry name" value="AMP-binding_CS"/>
</dbReference>
<dbReference type="AlphaFoldDB" id="A0A6P1T4Z2"/>
<gene>
    <name evidence="6" type="ORF">GTQ55_02310</name>
    <name evidence="5" type="ORF">HNQ53_001512</name>
</gene>
<protein>
    <submittedName>
        <fullName evidence="6">AMP-binding protein</fullName>
    </submittedName>
    <submittedName>
        <fullName evidence="5">Fatty-acyl-CoA synthase</fullName>
        <ecNumber evidence="5">6.2.1.-</ecNumber>
    </submittedName>
</protein>
<dbReference type="CDD" id="cd17631">
    <property type="entry name" value="FACL_FadD13-like"/>
    <property type="match status" value="1"/>
</dbReference>
<evidence type="ECO:0000313" key="7">
    <source>
        <dbReference type="Proteomes" id="UP000464675"/>
    </source>
</evidence>
<dbReference type="InterPro" id="IPR042099">
    <property type="entry name" value="ANL_N_sf"/>
</dbReference>
<proteinExistence type="inferred from homology"/>
<feature type="domain" description="AMP-binding enzyme C-terminal" evidence="4">
    <location>
        <begin position="418"/>
        <end position="494"/>
    </location>
</feature>
<dbReference type="InterPro" id="IPR000873">
    <property type="entry name" value="AMP-dep_synth/lig_dom"/>
</dbReference>
<evidence type="ECO:0000313" key="6">
    <source>
        <dbReference type="EMBL" id="QHQ37944.1"/>
    </source>
</evidence>
<evidence type="ECO:0000259" key="3">
    <source>
        <dbReference type="Pfam" id="PF00501"/>
    </source>
</evidence>
<evidence type="ECO:0000313" key="8">
    <source>
        <dbReference type="Proteomes" id="UP000563601"/>
    </source>
</evidence>
<dbReference type="FunFam" id="3.30.300.30:FF:000008">
    <property type="entry name" value="2,3-dihydroxybenzoate-AMP ligase"/>
    <property type="match status" value="1"/>
</dbReference>
<dbReference type="SUPFAM" id="SSF56801">
    <property type="entry name" value="Acetyl-CoA synthetase-like"/>
    <property type="match status" value="1"/>
</dbReference>
<dbReference type="Gene3D" id="3.30.300.30">
    <property type="match status" value="1"/>
</dbReference>
<evidence type="ECO:0000256" key="2">
    <source>
        <dbReference type="ARBA" id="ARBA00022598"/>
    </source>
</evidence>
<feature type="domain" description="AMP-dependent synthetase/ligase" evidence="3">
    <location>
        <begin position="8"/>
        <end position="368"/>
    </location>
</feature>
<dbReference type="Proteomes" id="UP000563601">
    <property type="component" value="Unassembled WGS sequence"/>
</dbReference>
<dbReference type="EC" id="6.2.1.-" evidence="5"/>
<dbReference type="InterPro" id="IPR045851">
    <property type="entry name" value="AMP-bd_C_sf"/>
</dbReference>
<accession>A0A6P1T4Z2</accession>
<keyword evidence="2 5" id="KW-0436">Ligase</keyword>
<organism evidence="5 8">
    <name type="scientific">Microbulbifer hydrolyticus</name>
    <dbReference type="NCBI Taxonomy" id="48074"/>
    <lineage>
        <taxon>Bacteria</taxon>
        <taxon>Pseudomonadati</taxon>
        <taxon>Pseudomonadota</taxon>
        <taxon>Gammaproteobacteria</taxon>
        <taxon>Cellvibrionales</taxon>
        <taxon>Microbulbiferaceae</taxon>
        <taxon>Microbulbifer</taxon>
    </lineage>
</organism>
<dbReference type="PANTHER" id="PTHR43201">
    <property type="entry name" value="ACYL-COA SYNTHETASE"/>
    <property type="match status" value="1"/>
</dbReference>
<reference evidence="5 8" key="2">
    <citation type="submission" date="2020-08" db="EMBL/GenBank/DDBJ databases">
        <title>Genomic Encyclopedia of Type Strains, Phase IV (KMG-IV): sequencing the most valuable type-strain genomes for metagenomic binning, comparative biology and taxonomic classification.</title>
        <authorList>
            <person name="Goeker M."/>
        </authorList>
    </citation>
    <scope>NUCLEOTIDE SEQUENCE [LARGE SCALE GENOMIC DNA]</scope>
    <source>
        <strain evidence="5 8">DSM 11525</strain>
    </source>
</reference>
<dbReference type="InterPro" id="IPR025110">
    <property type="entry name" value="AMP-bd_C"/>
</dbReference>
<dbReference type="OrthoDB" id="9047442at2"/>
<dbReference type="PANTHER" id="PTHR43201:SF5">
    <property type="entry name" value="MEDIUM-CHAIN ACYL-COA LIGASE ACSF2, MITOCHONDRIAL"/>
    <property type="match status" value="1"/>
</dbReference>
<sequence>MEMFDLLAQRARVTPERPALEDLESGEHYNYREFNERAARLAAAAREHWGLREGDRLAYLGHSRAEFFAMLFGCAKAGLILVPMNWRLAVPELEVLMDDCTPAALVFGGEFADEAAALGARSSSLALVALDSAGAGQRDYHGDLAATEPDLSPHPEKCPDTPWYLLYTSGTTGRPKGVIQTFRMMLANHFNVGLAVNLTADDVLLNVLPLFHTAGINLYSSAVFLVGGCVLVARNFDPTRALQELENRATVFFGVPAVYQALLDHPAFDGKRLGGVRSWGCGGAPLSLPVAQRYVDQGIRIRTGMGMTETGPTVFLLDEELVIDKVGSVGRPQLLTEVRIVDRDGRDLPAGEAGELLVRGPNVTPGYWNRPDATRDAIRDGWLHSGDVARCDEDGCYYIVDRWKDMYISGGENVYPAEVEKVLEQHPAIAEVAVVGMPDDRWGEVGKAYFGVRTGAVAPDEDALRDFCRERLAGYKVPKAFQLMDALPRNALGKVVKQTLRDDAAKR</sequence>
<dbReference type="EMBL" id="JACHHR010000002">
    <property type="protein sequence ID" value="MBB5211294.1"/>
    <property type="molecule type" value="Genomic_DNA"/>
</dbReference>
<dbReference type="GO" id="GO:0031956">
    <property type="term" value="F:medium-chain fatty acid-CoA ligase activity"/>
    <property type="evidence" value="ECO:0007669"/>
    <property type="project" value="TreeGrafter"/>
</dbReference>
<dbReference type="GO" id="GO:0006631">
    <property type="term" value="P:fatty acid metabolic process"/>
    <property type="evidence" value="ECO:0007669"/>
    <property type="project" value="TreeGrafter"/>
</dbReference>
<evidence type="ECO:0000259" key="4">
    <source>
        <dbReference type="Pfam" id="PF13193"/>
    </source>
</evidence>
<name>A0A6P1T4Z2_9GAMM</name>
<dbReference type="RefSeq" id="WP_161857281.1">
    <property type="nucleotide sequence ID" value="NZ_CP047491.1"/>
</dbReference>
<reference evidence="6 7" key="1">
    <citation type="submission" date="2020-01" db="EMBL/GenBank/DDBJ databases">
        <title>The possibility of degradation of plastic by Microbulbifer hydrolyticus IRE-31.</title>
        <authorList>
            <person name="Liu L."/>
        </authorList>
    </citation>
    <scope>NUCLEOTIDE SEQUENCE [LARGE SCALE GENOMIC DNA]</scope>
    <source>
        <strain evidence="6 7">IRE-31</strain>
    </source>
</reference>
<evidence type="ECO:0000256" key="1">
    <source>
        <dbReference type="ARBA" id="ARBA00006432"/>
    </source>
</evidence>
<keyword evidence="7" id="KW-1185">Reference proteome</keyword>
<dbReference type="EMBL" id="CP047491">
    <property type="protein sequence ID" value="QHQ37944.1"/>
    <property type="molecule type" value="Genomic_DNA"/>
</dbReference>
<dbReference type="Pfam" id="PF13193">
    <property type="entry name" value="AMP-binding_C"/>
    <property type="match status" value="1"/>
</dbReference>
<comment type="similarity">
    <text evidence="1">Belongs to the ATP-dependent AMP-binding enzyme family.</text>
</comment>
<dbReference type="Proteomes" id="UP000464675">
    <property type="component" value="Chromosome"/>
</dbReference>
<evidence type="ECO:0000313" key="5">
    <source>
        <dbReference type="EMBL" id="MBB5211294.1"/>
    </source>
</evidence>
<dbReference type="Gene3D" id="3.40.50.12780">
    <property type="entry name" value="N-terminal domain of ligase-like"/>
    <property type="match status" value="1"/>
</dbReference>
<dbReference type="Pfam" id="PF00501">
    <property type="entry name" value="AMP-binding"/>
    <property type="match status" value="1"/>
</dbReference>